<proteinExistence type="predicted"/>
<evidence type="ECO:0008006" key="3">
    <source>
        <dbReference type="Google" id="ProtNLM"/>
    </source>
</evidence>
<organism evidence="1 2">
    <name type="scientific">Thalassotalea loyana</name>
    <dbReference type="NCBI Taxonomy" id="280483"/>
    <lineage>
        <taxon>Bacteria</taxon>
        <taxon>Pseudomonadati</taxon>
        <taxon>Pseudomonadota</taxon>
        <taxon>Gammaproteobacteria</taxon>
        <taxon>Alteromonadales</taxon>
        <taxon>Colwelliaceae</taxon>
        <taxon>Thalassotalea</taxon>
    </lineage>
</organism>
<sequence length="70" mass="8245">MALYSWFNKQQREKKLSESTISPKFTTDSQTWPIAKVNRYHKEHALASIKFNTMAKLEKRSTSLIIIDEK</sequence>
<protein>
    <recommendedName>
        <fullName evidence="3">Transposase</fullName>
    </recommendedName>
</protein>
<accession>A0ABQ6HJK3</accession>
<evidence type="ECO:0000313" key="1">
    <source>
        <dbReference type="EMBL" id="GLX87301.1"/>
    </source>
</evidence>
<gene>
    <name evidence="1" type="ORF">tloyanaT_35540</name>
</gene>
<evidence type="ECO:0000313" key="2">
    <source>
        <dbReference type="Proteomes" id="UP001157134"/>
    </source>
</evidence>
<dbReference type="RefSeq" id="WP_284301244.1">
    <property type="nucleotide sequence ID" value="NZ_BSSV01000010.1"/>
</dbReference>
<reference evidence="1 2" key="1">
    <citation type="submission" date="2023-03" db="EMBL/GenBank/DDBJ databases">
        <title>Thalassotalea loyana LMG 22536T draft genome sequence.</title>
        <authorList>
            <person name="Sawabe T."/>
        </authorList>
    </citation>
    <scope>NUCLEOTIDE SEQUENCE [LARGE SCALE GENOMIC DNA]</scope>
    <source>
        <strain evidence="1 2">LMG 22536</strain>
    </source>
</reference>
<keyword evidence="2" id="KW-1185">Reference proteome</keyword>
<dbReference type="EMBL" id="BSSV01000010">
    <property type="protein sequence ID" value="GLX87301.1"/>
    <property type="molecule type" value="Genomic_DNA"/>
</dbReference>
<name>A0ABQ6HJK3_9GAMM</name>
<comment type="caution">
    <text evidence="1">The sequence shown here is derived from an EMBL/GenBank/DDBJ whole genome shotgun (WGS) entry which is preliminary data.</text>
</comment>
<dbReference type="Proteomes" id="UP001157134">
    <property type="component" value="Unassembled WGS sequence"/>
</dbReference>